<reference evidence="2 3" key="1">
    <citation type="journal article" date="2018" name="Sci. Rep.">
        <title>Genome sequence of the cauliflower mushroom Sparassis crispa (Hanabiratake) and its association with beneficial usage.</title>
        <authorList>
            <person name="Kiyama R."/>
            <person name="Furutani Y."/>
            <person name="Kawaguchi K."/>
            <person name="Nakanishi T."/>
        </authorList>
    </citation>
    <scope>NUCLEOTIDE SEQUENCE [LARGE SCALE GENOMIC DNA]</scope>
</reference>
<proteinExistence type="predicted"/>
<feature type="compositionally biased region" description="Basic and acidic residues" evidence="1">
    <location>
        <begin position="91"/>
        <end position="100"/>
    </location>
</feature>
<protein>
    <submittedName>
        <fullName evidence="2">Uncharacterized protein</fullName>
    </submittedName>
</protein>
<dbReference type="EMBL" id="BFAD01000019">
    <property type="protein sequence ID" value="GBE90223.1"/>
    <property type="molecule type" value="Genomic_DNA"/>
</dbReference>
<organism evidence="2 3">
    <name type="scientific">Sparassis crispa</name>
    <dbReference type="NCBI Taxonomy" id="139825"/>
    <lineage>
        <taxon>Eukaryota</taxon>
        <taxon>Fungi</taxon>
        <taxon>Dikarya</taxon>
        <taxon>Basidiomycota</taxon>
        <taxon>Agaricomycotina</taxon>
        <taxon>Agaricomycetes</taxon>
        <taxon>Polyporales</taxon>
        <taxon>Sparassidaceae</taxon>
        <taxon>Sparassis</taxon>
    </lineage>
</organism>
<name>A0A401H764_9APHY</name>
<dbReference type="AlphaFoldDB" id="A0A401H764"/>
<dbReference type="Proteomes" id="UP000287166">
    <property type="component" value="Unassembled WGS sequence"/>
</dbReference>
<feature type="region of interest" description="Disordered" evidence="1">
    <location>
        <begin position="78"/>
        <end position="100"/>
    </location>
</feature>
<gene>
    <name evidence="2" type="ORF">SCP_1900720</name>
</gene>
<sequence length="161" mass="18088">MVLDVVKIVDSHNSVNLVAAFAKMVEGKANQSRCFDHVVNLVAKFLLHQFDVLKGKADEVLNDAKEALHDLAKDLDMDVPEGDDDEGECAEGLKDEREGLSPEEIEDLEESVRPVKLILIKLRKITCAIICSSMKLLLVWLKIITTFKMAKNKILRDVMTR</sequence>
<dbReference type="RefSeq" id="XP_027621136.1">
    <property type="nucleotide sequence ID" value="XM_027765335.1"/>
</dbReference>
<dbReference type="OrthoDB" id="2792018at2759"/>
<keyword evidence="3" id="KW-1185">Reference proteome</keyword>
<evidence type="ECO:0000313" key="2">
    <source>
        <dbReference type="EMBL" id="GBE90223.1"/>
    </source>
</evidence>
<evidence type="ECO:0000313" key="3">
    <source>
        <dbReference type="Proteomes" id="UP000287166"/>
    </source>
</evidence>
<evidence type="ECO:0000256" key="1">
    <source>
        <dbReference type="SAM" id="MobiDB-lite"/>
    </source>
</evidence>
<dbReference type="GeneID" id="38787140"/>
<feature type="compositionally biased region" description="Acidic residues" evidence="1">
    <location>
        <begin position="78"/>
        <end position="89"/>
    </location>
</feature>
<comment type="caution">
    <text evidence="2">The sequence shown here is derived from an EMBL/GenBank/DDBJ whole genome shotgun (WGS) entry which is preliminary data.</text>
</comment>
<dbReference type="InParanoid" id="A0A401H764"/>
<accession>A0A401H764</accession>